<reference evidence="1 2" key="1">
    <citation type="submission" date="2016-10" db="EMBL/GenBank/DDBJ databases">
        <authorList>
            <person name="de Groot N.N."/>
        </authorList>
    </citation>
    <scope>NUCLEOTIDE SEQUENCE [LARGE SCALE GENOMIC DNA]</scope>
    <source>
        <strain evidence="1 2">DSM 1736</strain>
    </source>
</reference>
<evidence type="ECO:0000313" key="1">
    <source>
        <dbReference type="EMBL" id="SDL60446.1"/>
    </source>
</evidence>
<dbReference type="InterPro" id="IPR019657">
    <property type="entry name" value="ComFB"/>
</dbReference>
<dbReference type="Proteomes" id="UP000214880">
    <property type="component" value="Unassembled WGS sequence"/>
</dbReference>
<gene>
    <name evidence="1" type="ORF">SAMN04488502_101327</name>
</gene>
<dbReference type="Pfam" id="PF10719">
    <property type="entry name" value="ComFB"/>
    <property type="match status" value="1"/>
</dbReference>
<dbReference type="OrthoDB" id="5616024at2"/>
<keyword evidence="2" id="KW-1185">Reference proteome</keyword>
<sequence length="90" mass="10041">MQLKNFMEELVLQQLDGMIAKQESVCGCSRCRLDIAALALNYLSPRYIVTAEGETYTRIQALEQQFAVDVISALVKAITIVQARPRHGAE</sequence>
<dbReference type="STRING" id="146817.SAMN04488502_101327"/>
<evidence type="ECO:0000313" key="2">
    <source>
        <dbReference type="Proteomes" id="UP000214880"/>
    </source>
</evidence>
<dbReference type="RefSeq" id="WP_092067627.1">
    <property type="nucleotide sequence ID" value="NZ_FNHB01000001.1"/>
</dbReference>
<protein>
    <submittedName>
        <fullName evidence="1">Competence protein ComFB</fullName>
    </submittedName>
</protein>
<dbReference type="EMBL" id="FNHB01000001">
    <property type="protein sequence ID" value="SDL60446.1"/>
    <property type="molecule type" value="Genomic_DNA"/>
</dbReference>
<proteinExistence type="predicted"/>
<dbReference type="AlphaFoldDB" id="A0A1G9LEZ4"/>
<accession>A0A1G9LEZ4</accession>
<name>A0A1G9LEZ4_9FIRM</name>
<organism evidence="1 2">
    <name type="scientific">Dendrosporobacter quercicolus</name>
    <dbReference type="NCBI Taxonomy" id="146817"/>
    <lineage>
        <taxon>Bacteria</taxon>
        <taxon>Bacillati</taxon>
        <taxon>Bacillota</taxon>
        <taxon>Negativicutes</taxon>
        <taxon>Selenomonadales</taxon>
        <taxon>Sporomusaceae</taxon>
        <taxon>Dendrosporobacter</taxon>
    </lineage>
</organism>